<evidence type="ECO:0000313" key="3">
    <source>
        <dbReference type="Proteomes" id="UP000286931"/>
    </source>
</evidence>
<dbReference type="EMBL" id="BIFH01000061">
    <property type="protein sequence ID" value="GCE02333.1"/>
    <property type="molecule type" value="Genomic_DNA"/>
</dbReference>
<proteinExistence type="predicted"/>
<sequence>MLQRLQRHIDARLFENLLRRSRERMAAGRPDDAKVLLDRALAHGIRAFGTHDTRVLTHITLLALAHASTGRTDAARRLLAEARDLVHDRTDVDPVALGGLLVIGAALAGLAGAVEDARTWADEFLTLTEETPIKEQVVAQRVAAHLQLTDIEFEQGRLRDALRHLHAAGAESGPSPIDAFVAVESSGGSEPGAERTEPAAEVAPDADAEGDVDPVLFIDILYKAARVHAALGGASMAQDMIEDAVRRVRRLEAAPAARGDGSRLGSATSDPLWAVPTARLTSHGFAAVLLTAAGIAQARGRSEAALRHLDEGESRLRAHPGPGDRVLRAHARHLRALIAADRHDYEGARKLLDGPAESTAADAEPEPADQRIRVDAQYALARLEYRTGRRGQALSRTERLSSWTNPIRACGGPCSLRCPAPTRTRRATAVCCGCRCRVLCCAAGSPWPARTTATPRLPGRISVRAS</sequence>
<dbReference type="AlphaFoldDB" id="A0A401Z668"/>
<organism evidence="2 3">
    <name type="scientific">Embleya hyalina</name>
    <dbReference type="NCBI Taxonomy" id="516124"/>
    <lineage>
        <taxon>Bacteria</taxon>
        <taxon>Bacillati</taxon>
        <taxon>Actinomycetota</taxon>
        <taxon>Actinomycetes</taxon>
        <taxon>Kitasatosporales</taxon>
        <taxon>Streptomycetaceae</taxon>
        <taxon>Embleya</taxon>
    </lineage>
</organism>
<evidence type="ECO:0000313" key="2">
    <source>
        <dbReference type="EMBL" id="GCE02333.1"/>
    </source>
</evidence>
<evidence type="ECO:0000256" key="1">
    <source>
        <dbReference type="SAM" id="MobiDB-lite"/>
    </source>
</evidence>
<name>A0A401Z668_9ACTN</name>
<feature type="region of interest" description="Disordered" evidence="1">
    <location>
        <begin position="176"/>
        <end position="206"/>
    </location>
</feature>
<protein>
    <submittedName>
        <fullName evidence="2">Uncharacterized protein</fullName>
    </submittedName>
</protein>
<reference evidence="2 3" key="1">
    <citation type="submission" date="2018-12" db="EMBL/GenBank/DDBJ databases">
        <title>Draft genome sequence of Embleya hyalina NBRC 13850T.</title>
        <authorList>
            <person name="Komaki H."/>
            <person name="Hosoyama A."/>
            <person name="Kimura A."/>
            <person name="Ichikawa N."/>
            <person name="Tamura T."/>
        </authorList>
    </citation>
    <scope>NUCLEOTIDE SEQUENCE [LARGE SCALE GENOMIC DNA]</scope>
    <source>
        <strain evidence="2 3">NBRC 13850</strain>
    </source>
</reference>
<dbReference type="SUPFAM" id="SSF48452">
    <property type="entry name" value="TPR-like"/>
    <property type="match status" value="1"/>
</dbReference>
<gene>
    <name evidence="2" type="ORF">EHYA_10110</name>
</gene>
<dbReference type="Proteomes" id="UP000286931">
    <property type="component" value="Unassembled WGS sequence"/>
</dbReference>
<dbReference type="RefSeq" id="WP_126643825.1">
    <property type="nucleotide sequence ID" value="NZ_BIFH01000061.1"/>
</dbReference>
<keyword evidence="3" id="KW-1185">Reference proteome</keyword>
<dbReference type="InterPro" id="IPR011990">
    <property type="entry name" value="TPR-like_helical_dom_sf"/>
</dbReference>
<dbReference type="Gene3D" id="1.25.40.10">
    <property type="entry name" value="Tetratricopeptide repeat domain"/>
    <property type="match status" value="2"/>
</dbReference>
<comment type="caution">
    <text evidence="2">The sequence shown here is derived from an EMBL/GenBank/DDBJ whole genome shotgun (WGS) entry which is preliminary data.</text>
</comment>
<accession>A0A401Z668</accession>